<dbReference type="Gene3D" id="3.90.1210.10">
    <property type="entry name" value="Antifreeze-like/N-acetylneuraminic acid synthase C-terminal domain"/>
    <property type="match status" value="1"/>
</dbReference>
<dbReference type="KEGG" id="mmai:sS8_0643"/>
<keyword evidence="7" id="KW-1005">Bacterial flagellum biogenesis</keyword>
<dbReference type="SMART" id="SM00858">
    <property type="entry name" value="SAF"/>
    <property type="match status" value="1"/>
</dbReference>
<comment type="subcellular location">
    <subcellularLocation>
        <location evidence="1 7">Periplasm</location>
    </subcellularLocation>
</comment>
<dbReference type="AlphaFoldDB" id="A0A250KM21"/>
<dbReference type="PANTHER" id="PTHR36307">
    <property type="entry name" value="FLAGELLA BASAL BODY P-RING FORMATION PROTEIN FLGA"/>
    <property type="match status" value="1"/>
</dbReference>
<keyword evidence="4 7" id="KW-0732">Signal</keyword>
<dbReference type="Pfam" id="PF17656">
    <property type="entry name" value="ChapFlgA_N"/>
    <property type="match status" value="1"/>
</dbReference>
<dbReference type="Proteomes" id="UP000266313">
    <property type="component" value="Chromosome"/>
</dbReference>
<evidence type="ECO:0000256" key="7">
    <source>
        <dbReference type="RuleBase" id="RU362063"/>
    </source>
</evidence>
<evidence type="ECO:0000256" key="2">
    <source>
        <dbReference type="ARBA" id="ARBA00010474"/>
    </source>
</evidence>
<evidence type="ECO:0000256" key="6">
    <source>
        <dbReference type="ARBA" id="ARBA00025643"/>
    </source>
</evidence>
<dbReference type="Gene3D" id="2.30.30.760">
    <property type="match status" value="1"/>
</dbReference>
<proteinExistence type="inferred from homology"/>
<feature type="signal peptide" evidence="7">
    <location>
        <begin position="1"/>
        <end position="20"/>
    </location>
</feature>
<evidence type="ECO:0000256" key="4">
    <source>
        <dbReference type="ARBA" id="ARBA00022729"/>
    </source>
</evidence>
<accession>A0A250KM21</accession>
<dbReference type="InterPro" id="IPR039246">
    <property type="entry name" value="Flagellar_FlgA"/>
</dbReference>
<evidence type="ECO:0000256" key="3">
    <source>
        <dbReference type="ARBA" id="ARBA00014754"/>
    </source>
</evidence>
<dbReference type="GO" id="GO:0044780">
    <property type="term" value="P:bacterial-type flagellum assembly"/>
    <property type="evidence" value="ECO:0007669"/>
    <property type="project" value="InterPro"/>
</dbReference>
<feature type="domain" description="SAF" evidence="8">
    <location>
        <begin position="107"/>
        <end position="169"/>
    </location>
</feature>
<evidence type="ECO:0000313" key="10">
    <source>
        <dbReference type="Proteomes" id="UP000266313"/>
    </source>
</evidence>
<dbReference type="PANTHER" id="PTHR36307:SF1">
    <property type="entry name" value="FLAGELLA BASAL BODY P-RING FORMATION PROTEIN FLGA"/>
    <property type="match status" value="1"/>
</dbReference>
<name>A0A250KM21_9GAMM</name>
<comment type="similarity">
    <text evidence="2 7">Belongs to the FlgA family.</text>
</comment>
<evidence type="ECO:0000256" key="5">
    <source>
        <dbReference type="ARBA" id="ARBA00022764"/>
    </source>
</evidence>
<keyword evidence="5 7" id="KW-0574">Periplasm</keyword>
<evidence type="ECO:0000259" key="8">
    <source>
        <dbReference type="SMART" id="SM00858"/>
    </source>
</evidence>
<reference evidence="9 10" key="1">
    <citation type="submission" date="2016-12" db="EMBL/GenBank/DDBJ databases">
        <title>Genome sequencing of Methylocaldum marinum.</title>
        <authorList>
            <person name="Takeuchi M."/>
            <person name="Kamagata Y."/>
            <person name="Hiraoka S."/>
            <person name="Oshima K."/>
            <person name="Hattori M."/>
            <person name="Iwasaki W."/>
        </authorList>
    </citation>
    <scope>NUCLEOTIDE SEQUENCE [LARGE SCALE GENOMIC DNA]</scope>
    <source>
        <strain evidence="9 10">S8</strain>
    </source>
</reference>
<dbReference type="InterPro" id="IPR017585">
    <property type="entry name" value="SAF_FlgA"/>
</dbReference>
<dbReference type="CDD" id="cd11614">
    <property type="entry name" value="SAF_CpaB_FlgA_like"/>
    <property type="match status" value="1"/>
</dbReference>
<dbReference type="RefSeq" id="WP_170160922.1">
    <property type="nucleotide sequence ID" value="NZ_AP017928.1"/>
</dbReference>
<evidence type="ECO:0000256" key="1">
    <source>
        <dbReference type="ARBA" id="ARBA00004418"/>
    </source>
</evidence>
<organism evidence="9 10">
    <name type="scientific">Methylocaldum marinum</name>
    <dbReference type="NCBI Taxonomy" id="1432792"/>
    <lineage>
        <taxon>Bacteria</taxon>
        <taxon>Pseudomonadati</taxon>
        <taxon>Pseudomonadota</taxon>
        <taxon>Gammaproteobacteria</taxon>
        <taxon>Methylococcales</taxon>
        <taxon>Methylococcaceae</taxon>
        <taxon>Methylocaldum</taxon>
    </lineage>
</organism>
<sequence length="232" mass="26051">MRGKTQLLILWVLAMPRAFAAEGLQSHASIMEAITALVESDFRQKAQEFQMEPIKLDPRLRLPLCDRHLEAFFLSARRESGFLSLGVRCEGTHPWTIYNKVRVKVYRNVVVLKNAVRQGARLTETDLGLERRDLAELRGSYFTSYEPVINRPVRRTLAAGAVLSPDWLTVPKLIRRGQKVTIQAQSSHVAVKMSGRALSDGEAGQRIRVRNDQSKRIVEGMVAGPGLVLIPI</sequence>
<dbReference type="NCBIfam" id="TIGR03170">
    <property type="entry name" value="flgA_cterm"/>
    <property type="match status" value="1"/>
</dbReference>
<keyword evidence="10" id="KW-1185">Reference proteome</keyword>
<comment type="function">
    <text evidence="6 7">Involved in the assembly process of the P-ring formation. It may associate with FlgF on the rod constituting a structure essential for the P-ring assembly or may act as a modulator protein for the P-ring assembly.</text>
</comment>
<dbReference type="InterPro" id="IPR041231">
    <property type="entry name" value="FlgA_N"/>
</dbReference>
<feature type="chain" id="PRO_5011818731" description="Flagella basal body P-ring formation protein FlgA" evidence="7">
    <location>
        <begin position="21"/>
        <end position="232"/>
    </location>
</feature>
<protein>
    <recommendedName>
        <fullName evidence="3 7">Flagella basal body P-ring formation protein FlgA</fullName>
    </recommendedName>
</protein>
<dbReference type="Pfam" id="PF13144">
    <property type="entry name" value="ChapFlgA"/>
    <property type="match status" value="1"/>
</dbReference>
<dbReference type="InterPro" id="IPR013974">
    <property type="entry name" value="SAF"/>
</dbReference>
<gene>
    <name evidence="9" type="ORF">sS8_0643</name>
</gene>
<evidence type="ECO:0000313" key="9">
    <source>
        <dbReference type="EMBL" id="BBA32608.1"/>
    </source>
</evidence>
<dbReference type="GO" id="GO:0042597">
    <property type="term" value="C:periplasmic space"/>
    <property type="evidence" value="ECO:0007669"/>
    <property type="project" value="UniProtKB-SubCell"/>
</dbReference>
<dbReference type="EMBL" id="AP017928">
    <property type="protein sequence ID" value="BBA32608.1"/>
    <property type="molecule type" value="Genomic_DNA"/>
</dbReference>